<reference evidence="2" key="1">
    <citation type="submission" date="2021-05" db="EMBL/GenBank/DDBJ databases">
        <authorList>
            <person name="Alioto T."/>
            <person name="Alioto T."/>
            <person name="Gomez Garrido J."/>
        </authorList>
    </citation>
    <scope>NUCLEOTIDE SEQUENCE</scope>
</reference>
<organism evidence="2">
    <name type="scientific">Culex pipiens</name>
    <name type="common">House mosquito</name>
    <dbReference type="NCBI Taxonomy" id="7175"/>
    <lineage>
        <taxon>Eukaryota</taxon>
        <taxon>Metazoa</taxon>
        <taxon>Ecdysozoa</taxon>
        <taxon>Arthropoda</taxon>
        <taxon>Hexapoda</taxon>
        <taxon>Insecta</taxon>
        <taxon>Pterygota</taxon>
        <taxon>Neoptera</taxon>
        <taxon>Endopterygota</taxon>
        <taxon>Diptera</taxon>
        <taxon>Nematocera</taxon>
        <taxon>Culicoidea</taxon>
        <taxon>Culicidae</taxon>
        <taxon>Culicinae</taxon>
        <taxon>Culicini</taxon>
        <taxon>Culex</taxon>
        <taxon>Culex</taxon>
    </lineage>
</organism>
<feature type="compositionally biased region" description="Basic residues" evidence="1">
    <location>
        <begin position="59"/>
        <end position="69"/>
    </location>
</feature>
<evidence type="ECO:0000256" key="1">
    <source>
        <dbReference type="SAM" id="MobiDB-lite"/>
    </source>
</evidence>
<protein>
    <submittedName>
        <fullName evidence="2">(northern house mosquito) hypothetical protein</fullName>
    </submittedName>
</protein>
<name>A0A8D8AKR8_CULPI</name>
<dbReference type="AlphaFoldDB" id="A0A8D8AKR8"/>
<feature type="region of interest" description="Disordered" evidence="1">
    <location>
        <begin position="94"/>
        <end position="125"/>
    </location>
</feature>
<accession>A0A8D8AKR8</accession>
<feature type="region of interest" description="Disordered" evidence="1">
    <location>
        <begin position="44"/>
        <end position="77"/>
    </location>
</feature>
<sequence length="125" mass="14073">MPSKWILRRRLPRSLPGRRESTTTTTTSCPTWIRTIRITIGMIPCSEPSPTFRPTSRMTARRTRSRRPAWRNSAASSCTRSTIAEVPRTSVTCSGTFTRRCPRSTRTSTSSCRSSGSDSTIRGFR</sequence>
<dbReference type="EMBL" id="HBUE01036877">
    <property type="protein sequence ID" value="CAG6459114.1"/>
    <property type="molecule type" value="Transcribed_RNA"/>
</dbReference>
<feature type="compositionally biased region" description="Low complexity" evidence="1">
    <location>
        <begin position="96"/>
        <end position="125"/>
    </location>
</feature>
<evidence type="ECO:0000313" key="2">
    <source>
        <dbReference type="EMBL" id="CAG6459114.1"/>
    </source>
</evidence>
<proteinExistence type="predicted"/>